<feature type="domain" description="Erythromycin biosynthesis protein CIII-like C-terminal" evidence="1">
    <location>
        <begin position="279"/>
        <end position="384"/>
    </location>
</feature>
<evidence type="ECO:0000313" key="3">
    <source>
        <dbReference type="Proteomes" id="UP000279594"/>
    </source>
</evidence>
<dbReference type="InterPro" id="IPR010610">
    <property type="entry name" value="EryCIII-like_C"/>
</dbReference>
<dbReference type="Proteomes" id="UP000279594">
    <property type="component" value="Chromosome"/>
</dbReference>
<dbReference type="GO" id="GO:0016757">
    <property type="term" value="F:glycosyltransferase activity"/>
    <property type="evidence" value="ECO:0007669"/>
    <property type="project" value="UniProtKB-ARBA"/>
</dbReference>
<protein>
    <submittedName>
        <fullName evidence="2">Glycosyl transferase family 1</fullName>
    </submittedName>
</protein>
<evidence type="ECO:0000313" key="2">
    <source>
        <dbReference type="EMBL" id="AYM77397.1"/>
    </source>
</evidence>
<gene>
    <name evidence="2" type="ORF">D9M09_17555</name>
</gene>
<accession>A0A3G2EB87</accession>
<reference evidence="2 3" key="1">
    <citation type="submission" date="2018-10" db="EMBL/GenBank/DDBJ databases">
        <title>Effects of UV and annual dynamics of microbial communities in freshwater RAS systems.</title>
        <authorList>
            <person name="Bekkelund A.K."/>
            <person name="Hansen B.R."/>
            <person name="Stokken H."/>
            <person name="Eriksen B.F."/>
            <person name="Kashulin N.A."/>
        </authorList>
    </citation>
    <scope>NUCLEOTIDE SEQUENCE [LARGE SCALE GENOMIC DNA]</scope>
    <source>
        <strain evidence="2 3">BHSEK</strain>
    </source>
</reference>
<dbReference type="Gene3D" id="3.40.50.2000">
    <property type="entry name" value="Glycogen Phosphorylase B"/>
    <property type="match status" value="2"/>
</dbReference>
<sequence length="410" mass="44953">MARKKILFMAEAVTLAHVGRPLSLAQGLDEEAYEVHFACADGYDFCFRQAHFRRWRIDSISSLQFLQALAHGKPVYTESTLHAYVEDDLRLLNAAQPDLVIGDFRLSLSVSARLQHIPYITVSNAYWSPWVRQHYTVPSLPLTGVLPIWLADPLFRLIRPLAFASHAVPLNRVRRRHGLPSLGSDLRRIYTDADRTLYADIPQLFPPHGMPPTHDYLGPIIWAPPLDLPDWWQRPELSSGRPIVYVTLGSSGQGQLLPRVLRALAPLPVTVLAATAGTIRVDAVPPNAYVAPFLPGDAAARRASLVICNGGSPTSQQALTAGVPVIGIAGNLDQFLNMHGIAGAGAGLLLRADRFQETALRHAATRMLDDGRARLAARQLATAMRDYVPGQRLLPHLHALLGSSPRGSQP</sequence>
<dbReference type="AlphaFoldDB" id="A0A3G2EB87"/>
<dbReference type="EMBL" id="CP033019">
    <property type="protein sequence ID" value="AYM77397.1"/>
    <property type="molecule type" value="Genomic_DNA"/>
</dbReference>
<name>A0A3G2EB87_9BURK</name>
<evidence type="ECO:0000259" key="1">
    <source>
        <dbReference type="Pfam" id="PF06722"/>
    </source>
</evidence>
<dbReference type="PANTHER" id="PTHR21015">
    <property type="entry name" value="UDP-N-ACETYLGLUCOSAMINE--N-ACETYLMURAMYL-(PENTAPEPTIDE) PYROPHOSPHORYL-UNDECAPRENOL N-ACETYLGLUCOSAMINE TRANSFERASE 1"/>
    <property type="match status" value="1"/>
</dbReference>
<keyword evidence="3" id="KW-1185">Reference proteome</keyword>
<dbReference type="SUPFAM" id="SSF53756">
    <property type="entry name" value="UDP-Glycosyltransferase/glycogen phosphorylase"/>
    <property type="match status" value="1"/>
</dbReference>
<proteinExistence type="predicted"/>
<dbReference type="PANTHER" id="PTHR21015:SF22">
    <property type="entry name" value="GLYCOSYLTRANSFERASE"/>
    <property type="match status" value="1"/>
</dbReference>
<organism evidence="2 3">
    <name type="scientific">Janthinobacterium agaricidamnosum</name>
    <dbReference type="NCBI Taxonomy" id="55508"/>
    <lineage>
        <taxon>Bacteria</taxon>
        <taxon>Pseudomonadati</taxon>
        <taxon>Pseudomonadota</taxon>
        <taxon>Betaproteobacteria</taxon>
        <taxon>Burkholderiales</taxon>
        <taxon>Oxalobacteraceae</taxon>
        <taxon>Janthinobacterium</taxon>
    </lineage>
</organism>
<dbReference type="RefSeq" id="WP_121670011.1">
    <property type="nucleotide sequence ID" value="NZ_CP033019.1"/>
</dbReference>
<dbReference type="Pfam" id="PF06722">
    <property type="entry name" value="EryCIII-like_C"/>
    <property type="match status" value="1"/>
</dbReference>
<keyword evidence="2" id="KW-0808">Transferase</keyword>